<evidence type="ECO:0000313" key="1">
    <source>
        <dbReference type="EMBL" id="RJL31005.1"/>
    </source>
</evidence>
<gene>
    <name evidence="1" type="ORF">D5H75_22270</name>
</gene>
<dbReference type="EMBL" id="QZEY01000008">
    <property type="protein sequence ID" value="RJL31005.1"/>
    <property type="molecule type" value="Genomic_DNA"/>
</dbReference>
<evidence type="ECO:0008006" key="3">
    <source>
        <dbReference type="Google" id="ProtNLM"/>
    </source>
</evidence>
<dbReference type="OrthoDB" id="237364at2"/>
<reference evidence="1 2" key="1">
    <citation type="submission" date="2018-09" db="EMBL/GenBank/DDBJ databases">
        <title>YIM 75507 draft genome.</title>
        <authorList>
            <person name="Tang S."/>
            <person name="Feng Y."/>
        </authorList>
    </citation>
    <scope>NUCLEOTIDE SEQUENCE [LARGE SCALE GENOMIC DNA]</scope>
    <source>
        <strain evidence="1 2">YIM 75507</strain>
    </source>
</reference>
<dbReference type="AlphaFoldDB" id="A0A3A4ARI8"/>
<sequence length="515" mass="57226">MSRRSQNMARPGDIACPELRIAGPIPYLADPRVRRNEVIVTATSTDVEQLRAKLKGKRPIRFERIAFMSRAGKLDKLTWSEPMPALAELWNFESLLQRNDYDLDDTSRPGQRDVYESHIKKIAEGIRTSDRPYLGTLVIGMDRNREFVEIEEIQELATGVTLVKITVYEGAPVAWSVDGQHREISLSRVWALVRDAVEGDELVVREYLEQSSVEMTLLLEGDPDILSTLFIKMASTKPISPSLIAVMDKGSMQNRLGQYVIKNAALFQGRITYLANASHKKRAGRNGSKFEGLYPASAVRSAAAAIAGVGVRDRTPDAREEHLNEVIKQRTTEKGISGEEALVEIGTEIVELLDYALRNIPGWREINDSTLTVTEFRENYLHSAAAGLHVIANTIAAARMAGVSPHKAIDALAELPWRRDAFKTSDDDDKAMTHKFFEGTLAKTTWDLRGLRWRAGASGATRSNYEAAISNVLTHVTQKHPELSALGTDETFTKLGLIARKRGRGRPKKIATAAQ</sequence>
<accession>A0A3A4ARI8</accession>
<evidence type="ECO:0000313" key="2">
    <source>
        <dbReference type="Proteomes" id="UP000265768"/>
    </source>
</evidence>
<dbReference type="Pfam" id="PF14072">
    <property type="entry name" value="DndB"/>
    <property type="match status" value="1"/>
</dbReference>
<keyword evidence="2" id="KW-1185">Reference proteome</keyword>
<proteinExistence type="predicted"/>
<name>A0A3A4ARI8_9ACTN</name>
<protein>
    <recommendedName>
        <fullName evidence="3">DGQHR domain-containing protein</fullName>
    </recommendedName>
</protein>
<dbReference type="Proteomes" id="UP000265768">
    <property type="component" value="Unassembled WGS sequence"/>
</dbReference>
<comment type="caution">
    <text evidence="1">The sequence shown here is derived from an EMBL/GenBank/DDBJ whole genome shotgun (WGS) entry which is preliminary data.</text>
</comment>
<organism evidence="1 2">
    <name type="scientific">Bailinhaonella thermotolerans</name>
    <dbReference type="NCBI Taxonomy" id="1070861"/>
    <lineage>
        <taxon>Bacteria</taxon>
        <taxon>Bacillati</taxon>
        <taxon>Actinomycetota</taxon>
        <taxon>Actinomycetes</taxon>
        <taxon>Streptosporangiales</taxon>
        <taxon>Streptosporangiaceae</taxon>
        <taxon>Bailinhaonella</taxon>
    </lineage>
</organism>
<dbReference type="InterPro" id="IPR017642">
    <property type="entry name" value="DNA_S_mod_DndB"/>
</dbReference>